<dbReference type="PANTHER" id="PTHR47942">
    <property type="entry name" value="TETRATRICOPEPTIDE REPEAT (TPR)-LIKE SUPERFAMILY PROTEIN-RELATED"/>
    <property type="match status" value="1"/>
</dbReference>
<comment type="caution">
    <text evidence="2">The sequence shown here is derived from an EMBL/GenBank/DDBJ whole genome shotgun (WGS) entry which is preliminary data.</text>
</comment>
<dbReference type="Proteomes" id="UP001152797">
    <property type="component" value="Unassembled WGS sequence"/>
</dbReference>
<evidence type="ECO:0000313" key="5">
    <source>
        <dbReference type="Proteomes" id="UP001152797"/>
    </source>
</evidence>
<evidence type="ECO:0000313" key="3">
    <source>
        <dbReference type="EMBL" id="CAL1141239.1"/>
    </source>
</evidence>
<dbReference type="InterPro" id="IPR011990">
    <property type="entry name" value="TPR-like_helical_dom_sf"/>
</dbReference>
<dbReference type="PANTHER" id="PTHR47942:SF63">
    <property type="entry name" value="PENTATRICOPEPTIDE REPEAT-CONTAINING PROTEIN"/>
    <property type="match status" value="1"/>
</dbReference>
<keyword evidence="1" id="KW-0677">Repeat</keyword>
<reference evidence="3" key="2">
    <citation type="submission" date="2024-04" db="EMBL/GenBank/DDBJ databases">
        <authorList>
            <person name="Chen Y."/>
            <person name="Shah S."/>
            <person name="Dougan E. K."/>
            <person name="Thang M."/>
            <person name="Chan C."/>
        </authorList>
    </citation>
    <scope>NUCLEOTIDE SEQUENCE [LARGE SCALE GENOMIC DNA]</scope>
</reference>
<keyword evidence="5" id="KW-1185">Reference proteome</keyword>
<gene>
    <name evidence="2" type="ORF">C1SCF055_LOCUS15102</name>
</gene>
<dbReference type="InterPro" id="IPR051222">
    <property type="entry name" value="PPR/CCM1_RNA-binding"/>
</dbReference>
<evidence type="ECO:0000313" key="4">
    <source>
        <dbReference type="EMBL" id="CAL4775176.1"/>
    </source>
</evidence>
<dbReference type="EMBL" id="CAMXCT020001211">
    <property type="protein sequence ID" value="CAL1141239.1"/>
    <property type="molecule type" value="Genomic_DNA"/>
</dbReference>
<reference evidence="2" key="1">
    <citation type="submission" date="2022-10" db="EMBL/GenBank/DDBJ databases">
        <authorList>
            <person name="Chen Y."/>
            <person name="Dougan E. K."/>
            <person name="Chan C."/>
            <person name="Rhodes N."/>
            <person name="Thang M."/>
        </authorList>
    </citation>
    <scope>NUCLEOTIDE SEQUENCE</scope>
</reference>
<proteinExistence type="predicted"/>
<evidence type="ECO:0000313" key="2">
    <source>
        <dbReference type="EMBL" id="CAI3987864.1"/>
    </source>
</evidence>
<accession>A0A9P1CA57</accession>
<dbReference type="Gene3D" id="1.25.40.10">
    <property type="entry name" value="Tetratricopeptide repeat domain"/>
    <property type="match status" value="3"/>
</dbReference>
<name>A0A9P1CA57_9DINO</name>
<sequence length="998" mass="108526">MCCQPCVQYSAAVATAGSKVGKSRSRDDPVLAELNKGSSATHALRRVGACWASQPRLATAVLANLSWHKALEVLQAMLELQMRINEFHCNAVLKASPWHQQGALLNRMAQAQLQQDQVSLTSGMTSEIPWPTAMGRLEIMKRQHIQCDVLAFGALLTASKRSWQTALQILGFMQSPDVVSFSAGIAATGVTHESWRLGLQLCRQMNAKKVMMNSITLTSLLTACEPGQCWEIALEQLHLSQLQRLQLGAVASNAAMGPLGTVGRWQQVLRLAMIRPDTVSWSLAVNACSASNVWAEALQLAAEGGSLDAAVAACERVRRWQLALGMLMGRKSTAKPSPASVAREAWALSKDPAVARPTRAQARDLTRRACELAKIAVAMPERFQARELASLLWSLVSVAYVDPALLVTSCRLALPELSLQGLANVAMALASSHFDHWQQLQWEQMDAMLRRLQAELSTRAAESRWPRDVAMLQDRAARVLDILWACHFSGQLQRQMLQAARTLLMRLADLIGRRTSMAYGAMLVPGNEDDGHPGTPHLVLDLGDRGVVYKPPSFWQVDDGKDEPADDALRLSQFTQTGSQWQEAAHLLQQIPTRALQANVISFSSAISCSPWWQALLLVAGATNNVVSYTAAMGKVEEWTFAFESLRQMELAQVQPNLFSYSSLARSAALWQQGVQVLHAVDARRLEVNAILHGTVLTGCATSAAWDCALHLLRGVQPLPDVVAFASTITACERASRWELSLQLLLDAAAQKLQLNAIIYSAAISACEKSSMWQAAALLMSEAMAAAADVVAFNGTISACEKAGAWHMATGWLEELGTCGVQANVITFNASISACRQCWPRALFLHAQCRQQGIKSDVITASAAISAAAWESGVLLLEGLRPLNLWPDLTLINSLLPSLRWTQTIELLEQTPTSLEPDFLSYETVMTSSIKATEWPQAIELAGAVGSNALLLGVERQGRVPPAIVSKLFFAQADANLEKIRDTSSLQGEARANLKAGH</sequence>
<evidence type="ECO:0000256" key="1">
    <source>
        <dbReference type="ARBA" id="ARBA00022737"/>
    </source>
</evidence>
<dbReference type="EMBL" id="CAMXCT010001211">
    <property type="protein sequence ID" value="CAI3987864.1"/>
    <property type="molecule type" value="Genomic_DNA"/>
</dbReference>
<dbReference type="AlphaFoldDB" id="A0A9P1CA57"/>
<organism evidence="2">
    <name type="scientific">Cladocopium goreaui</name>
    <dbReference type="NCBI Taxonomy" id="2562237"/>
    <lineage>
        <taxon>Eukaryota</taxon>
        <taxon>Sar</taxon>
        <taxon>Alveolata</taxon>
        <taxon>Dinophyceae</taxon>
        <taxon>Suessiales</taxon>
        <taxon>Symbiodiniaceae</taxon>
        <taxon>Cladocopium</taxon>
    </lineage>
</organism>
<protein>
    <submittedName>
        <fullName evidence="4">Pentacotripeptide-repeat region of PRORP domain-containing protein</fullName>
    </submittedName>
</protein>
<dbReference type="EMBL" id="CAMXCT030001211">
    <property type="protein sequence ID" value="CAL4775176.1"/>
    <property type="molecule type" value="Genomic_DNA"/>
</dbReference>